<dbReference type="AlphaFoldDB" id="A0AAP9DXQ7"/>
<feature type="domain" description="HTH rpiR-type" evidence="4">
    <location>
        <begin position="11"/>
        <end position="87"/>
    </location>
</feature>
<dbReference type="Pfam" id="PF01418">
    <property type="entry name" value="HTH_6"/>
    <property type="match status" value="1"/>
</dbReference>
<dbReference type="InterPro" id="IPR000281">
    <property type="entry name" value="HTH_RpiR"/>
</dbReference>
<dbReference type="Proteomes" id="UP001209276">
    <property type="component" value="Unassembled WGS sequence"/>
</dbReference>
<evidence type="ECO:0000313" key="9">
    <source>
        <dbReference type="Proteomes" id="UP001209276"/>
    </source>
</evidence>
<dbReference type="InterPro" id="IPR036388">
    <property type="entry name" value="WH-like_DNA-bd_sf"/>
</dbReference>
<dbReference type="GeneID" id="76998623"/>
<feature type="domain" description="SIS" evidence="5">
    <location>
        <begin position="131"/>
        <end position="271"/>
    </location>
</feature>
<dbReference type="GO" id="GO:0003677">
    <property type="term" value="F:DNA binding"/>
    <property type="evidence" value="ECO:0007669"/>
    <property type="project" value="UniProtKB-KW"/>
</dbReference>
<reference evidence="6 9" key="2">
    <citation type="submission" date="2022-05" db="EMBL/GenBank/DDBJ databases">
        <title>Genome Sequencing of Bee-Associated Microbes.</title>
        <authorList>
            <person name="Dunlap C."/>
        </authorList>
    </citation>
    <scope>NUCLEOTIDE SEQUENCE [LARGE SCALE GENOMIC DNA]</scope>
    <source>
        <strain evidence="6 9">NRRL B-14613</strain>
    </source>
</reference>
<dbReference type="Proteomes" id="UP000315377">
    <property type="component" value="Chromosome"/>
</dbReference>
<dbReference type="PROSITE" id="PS51071">
    <property type="entry name" value="HTH_RPIR"/>
    <property type="match status" value="1"/>
</dbReference>
<evidence type="ECO:0000313" key="6">
    <source>
        <dbReference type="EMBL" id="MCY9606091.1"/>
    </source>
</evidence>
<evidence type="ECO:0000259" key="4">
    <source>
        <dbReference type="PROSITE" id="PS51071"/>
    </source>
</evidence>
<evidence type="ECO:0000313" key="7">
    <source>
        <dbReference type="EMBL" id="QDM45843.1"/>
    </source>
</evidence>
<evidence type="ECO:0000256" key="2">
    <source>
        <dbReference type="ARBA" id="ARBA00023125"/>
    </source>
</evidence>
<dbReference type="InterPro" id="IPR047640">
    <property type="entry name" value="RpiR-like"/>
</dbReference>
<evidence type="ECO:0000256" key="3">
    <source>
        <dbReference type="ARBA" id="ARBA00023163"/>
    </source>
</evidence>
<dbReference type="EMBL" id="CP041405">
    <property type="protein sequence ID" value="QDM45843.1"/>
    <property type="molecule type" value="Genomic_DNA"/>
</dbReference>
<dbReference type="PROSITE" id="PS51464">
    <property type="entry name" value="SIS"/>
    <property type="match status" value="1"/>
</dbReference>
<evidence type="ECO:0000313" key="8">
    <source>
        <dbReference type="Proteomes" id="UP000315377"/>
    </source>
</evidence>
<evidence type="ECO:0000256" key="1">
    <source>
        <dbReference type="ARBA" id="ARBA00023015"/>
    </source>
</evidence>
<protein>
    <submittedName>
        <fullName evidence="7">MurR/RpiR family transcriptional regulator</fullName>
    </submittedName>
</protein>
<dbReference type="SUPFAM" id="SSF46689">
    <property type="entry name" value="Homeodomain-like"/>
    <property type="match status" value="1"/>
</dbReference>
<dbReference type="GO" id="GO:0003700">
    <property type="term" value="F:DNA-binding transcription factor activity"/>
    <property type="evidence" value="ECO:0007669"/>
    <property type="project" value="InterPro"/>
</dbReference>
<dbReference type="GO" id="GO:0097367">
    <property type="term" value="F:carbohydrate derivative binding"/>
    <property type="evidence" value="ECO:0007669"/>
    <property type="project" value="InterPro"/>
</dbReference>
<keyword evidence="1" id="KW-0805">Transcription regulation</keyword>
<dbReference type="InterPro" id="IPR035472">
    <property type="entry name" value="RpiR-like_SIS"/>
</dbReference>
<dbReference type="Pfam" id="PF01380">
    <property type="entry name" value="SIS"/>
    <property type="match status" value="1"/>
</dbReference>
<organism evidence="7 8">
    <name type="scientific">Paenibacillus thiaminolyticus</name>
    <name type="common">Bacillus thiaminolyticus</name>
    <dbReference type="NCBI Taxonomy" id="49283"/>
    <lineage>
        <taxon>Bacteria</taxon>
        <taxon>Bacillati</taxon>
        <taxon>Bacillota</taxon>
        <taxon>Bacilli</taxon>
        <taxon>Bacillales</taxon>
        <taxon>Paenibacillaceae</taxon>
        <taxon>Paenibacillus</taxon>
    </lineage>
</organism>
<dbReference type="InterPro" id="IPR009057">
    <property type="entry name" value="Homeodomain-like_sf"/>
</dbReference>
<dbReference type="Gene3D" id="1.10.10.10">
    <property type="entry name" value="Winged helix-like DNA-binding domain superfamily/Winged helix DNA-binding domain"/>
    <property type="match status" value="1"/>
</dbReference>
<keyword evidence="9" id="KW-1185">Reference proteome</keyword>
<keyword evidence="3" id="KW-0804">Transcription</keyword>
<dbReference type="InterPro" id="IPR046348">
    <property type="entry name" value="SIS_dom_sf"/>
</dbReference>
<dbReference type="PANTHER" id="PTHR30514">
    <property type="entry name" value="GLUCOKINASE"/>
    <property type="match status" value="1"/>
</dbReference>
<sequence>MRRSQVAGINQSSILRISSIYPSLTKSEKKVADIVLKDPETAVFYTITDLSRHAGVGDTSVIRFCRKLGYTGYQEFKLSLAQNLGTVEEQIRGALEPGDDLEKIVKKLNALNQQRIQNTTALMDGASLQKAIEWIGGAAKLYFFGVGSSGITAMDAKYKFMRLGFQVVAEADAHFIAMNAALANEGDVVIAISTSGSTKELVDSVAIAKQKGARIICLTSHALSPVTRYADAVLLTLAKEGPLQGGSFSSKLAQIHVLDLLSTALALLDKERSYQYLEMKAKSGLGKLY</sequence>
<dbReference type="RefSeq" id="WP_087443220.1">
    <property type="nucleotide sequence ID" value="NZ_CABMNB010000030.1"/>
</dbReference>
<accession>A0AAP9DXQ7</accession>
<gene>
    <name evidence="7" type="ORF">FLT43_21940</name>
    <name evidence="6" type="ORF">M5W83_02810</name>
</gene>
<dbReference type="SUPFAM" id="SSF53697">
    <property type="entry name" value="SIS domain"/>
    <property type="match status" value="1"/>
</dbReference>
<proteinExistence type="predicted"/>
<reference evidence="7 8" key="1">
    <citation type="submission" date="2019-07" db="EMBL/GenBank/DDBJ databases">
        <title>Paenibacillus thiaminolyticus NRRL B-4156.</title>
        <authorList>
            <person name="Hehnly C."/>
            <person name="Zhang L."/>
        </authorList>
    </citation>
    <scope>NUCLEOTIDE SEQUENCE [LARGE SCALE GENOMIC DNA]</scope>
    <source>
        <strain evidence="7 8">NRRL B-4156</strain>
    </source>
</reference>
<name>A0AAP9DXQ7_PANTH</name>
<dbReference type="CDD" id="cd05013">
    <property type="entry name" value="SIS_RpiR"/>
    <property type="match status" value="1"/>
</dbReference>
<evidence type="ECO:0000259" key="5">
    <source>
        <dbReference type="PROSITE" id="PS51464"/>
    </source>
</evidence>
<dbReference type="PANTHER" id="PTHR30514:SF9">
    <property type="entry name" value="TRANSCRIPTIONAL REGULATOR"/>
    <property type="match status" value="1"/>
</dbReference>
<keyword evidence="2" id="KW-0238">DNA-binding</keyword>
<dbReference type="GO" id="GO:1901135">
    <property type="term" value="P:carbohydrate derivative metabolic process"/>
    <property type="evidence" value="ECO:0007669"/>
    <property type="project" value="InterPro"/>
</dbReference>
<dbReference type="EMBL" id="JAMDMM010000009">
    <property type="protein sequence ID" value="MCY9606091.1"/>
    <property type="molecule type" value="Genomic_DNA"/>
</dbReference>
<dbReference type="Gene3D" id="3.40.50.10490">
    <property type="entry name" value="Glucose-6-phosphate isomerase like protein, domain 1"/>
    <property type="match status" value="1"/>
</dbReference>
<dbReference type="InterPro" id="IPR001347">
    <property type="entry name" value="SIS_dom"/>
</dbReference>